<dbReference type="Proteomes" id="UP000198852">
    <property type="component" value="Unassembled WGS sequence"/>
</dbReference>
<dbReference type="OrthoDB" id="3694433at2"/>
<dbReference type="STRING" id="95161.SAMN05660874_02317"/>
<sequence>MPSTIDGSADESGLSPICSRARFTELIESLVADFAPKVFAIVQEYGDRLDAEIVAWGIAFEDRAEVVDVDGGLRMSLETPERALLGFRAGDNFTEHLVWVNPDAATPSDPDIN</sequence>
<dbReference type="EMBL" id="FOZX01000003">
    <property type="protein sequence ID" value="SFS65262.1"/>
    <property type="molecule type" value="Genomic_DNA"/>
</dbReference>
<dbReference type="RefSeq" id="WP_093416061.1">
    <property type="nucleotide sequence ID" value="NZ_FOZX01000003.1"/>
</dbReference>
<protein>
    <submittedName>
        <fullName evidence="1">Uncharacterized protein</fullName>
    </submittedName>
</protein>
<accession>A0A1I6RKQ3</accession>
<evidence type="ECO:0000313" key="2">
    <source>
        <dbReference type="Proteomes" id="UP000198852"/>
    </source>
</evidence>
<evidence type="ECO:0000313" key="1">
    <source>
        <dbReference type="EMBL" id="SFS65262.1"/>
    </source>
</evidence>
<proteinExistence type="predicted"/>
<dbReference type="AlphaFoldDB" id="A0A1I6RKQ3"/>
<keyword evidence="2" id="KW-1185">Reference proteome</keyword>
<gene>
    <name evidence="1" type="ORF">SAMN05660874_02317</name>
</gene>
<organism evidence="1 2">
    <name type="scientific">Saccharopolyspora flava</name>
    <dbReference type="NCBI Taxonomy" id="95161"/>
    <lineage>
        <taxon>Bacteria</taxon>
        <taxon>Bacillati</taxon>
        <taxon>Actinomycetota</taxon>
        <taxon>Actinomycetes</taxon>
        <taxon>Pseudonocardiales</taxon>
        <taxon>Pseudonocardiaceae</taxon>
        <taxon>Saccharopolyspora</taxon>
    </lineage>
</organism>
<name>A0A1I6RKQ3_9PSEU</name>
<reference evidence="2" key="1">
    <citation type="submission" date="2016-10" db="EMBL/GenBank/DDBJ databases">
        <authorList>
            <person name="Varghese N."/>
            <person name="Submissions S."/>
        </authorList>
    </citation>
    <scope>NUCLEOTIDE SEQUENCE [LARGE SCALE GENOMIC DNA]</scope>
    <source>
        <strain evidence="2">DSM 44771</strain>
    </source>
</reference>